<feature type="compositionally biased region" description="Polar residues" evidence="11">
    <location>
        <begin position="562"/>
        <end position="581"/>
    </location>
</feature>
<dbReference type="PANTHER" id="PTHR45819:SF5">
    <property type="entry name" value="CENTAURIN-GAMMA-1A"/>
    <property type="match status" value="1"/>
</dbReference>
<evidence type="ECO:0000256" key="1">
    <source>
        <dbReference type="ARBA" id="ARBA00005430"/>
    </source>
</evidence>
<gene>
    <name evidence="14" type="ORF">BpHYR1_008838</name>
</gene>
<feature type="region of interest" description="Disordered" evidence="11">
    <location>
        <begin position="391"/>
        <end position="437"/>
    </location>
</feature>
<dbReference type="PRINTS" id="PR00405">
    <property type="entry name" value="REVINTRACTNG"/>
</dbReference>
<evidence type="ECO:0000256" key="11">
    <source>
        <dbReference type="SAM" id="MobiDB-lite"/>
    </source>
</evidence>
<feature type="region of interest" description="Disordered" evidence="11">
    <location>
        <begin position="330"/>
        <end position="352"/>
    </location>
</feature>
<dbReference type="InterPro" id="IPR027417">
    <property type="entry name" value="P-loop_NTPase"/>
</dbReference>
<dbReference type="CDD" id="cd04103">
    <property type="entry name" value="Centaurin_gamma"/>
    <property type="match status" value="1"/>
</dbReference>
<dbReference type="Pfam" id="PF12796">
    <property type="entry name" value="Ank_2"/>
    <property type="match status" value="1"/>
</dbReference>
<comment type="caution">
    <text evidence="14">The sequence shown here is derived from an EMBL/GenBank/DDBJ whole genome shotgun (WGS) entry which is preliminary data.</text>
</comment>
<dbReference type="InterPro" id="IPR036770">
    <property type="entry name" value="Ankyrin_rpt-contain_sf"/>
</dbReference>
<dbReference type="PROSITE" id="PS50115">
    <property type="entry name" value="ARFGAP"/>
    <property type="match status" value="1"/>
</dbReference>
<proteinExistence type="inferred from homology"/>
<dbReference type="InterPro" id="IPR001164">
    <property type="entry name" value="ArfGAP_dom"/>
</dbReference>
<dbReference type="SUPFAM" id="SSF48403">
    <property type="entry name" value="Ankyrin repeat"/>
    <property type="match status" value="1"/>
</dbReference>
<dbReference type="InterPro" id="IPR001849">
    <property type="entry name" value="PH_domain"/>
</dbReference>
<evidence type="ECO:0000259" key="13">
    <source>
        <dbReference type="PROSITE" id="PS50115"/>
    </source>
</evidence>
<dbReference type="SMART" id="SM00248">
    <property type="entry name" value="ANK"/>
    <property type="match status" value="2"/>
</dbReference>
<feature type="repeat" description="ANK" evidence="9">
    <location>
        <begin position="830"/>
        <end position="862"/>
    </location>
</feature>
<feature type="compositionally biased region" description="Polar residues" evidence="11">
    <location>
        <begin position="330"/>
        <end position="348"/>
    </location>
</feature>
<comment type="similarity">
    <text evidence="1">Belongs to the centaurin gamma-like family.</text>
</comment>
<evidence type="ECO:0000256" key="9">
    <source>
        <dbReference type="PROSITE-ProRule" id="PRU00023"/>
    </source>
</evidence>
<evidence type="ECO:0000256" key="2">
    <source>
        <dbReference type="ARBA" id="ARBA00022468"/>
    </source>
</evidence>
<dbReference type="PANTHER" id="PTHR45819">
    <property type="entry name" value="CENTAURIN-GAMMA-1A"/>
    <property type="match status" value="1"/>
</dbReference>
<dbReference type="PROSITE" id="PS50003">
    <property type="entry name" value="PH_DOMAIN"/>
    <property type="match status" value="1"/>
</dbReference>
<dbReference type="SMART" id="SM00173">
    <property type="entry name" value="RAS"/>
    <property type="match status" value="1"/>
</dbReference>
<evidence type="ECO:0000313" key="15">
    <source>
        <dbReference type="Proteomes" id="UP000276133"/>
    </source>
</evidence>
<evidence type="ECO:0000313" key="14">
    <source>
        <dbReference type="EMBL" id="RNA43200.1"/>
    </source>
</evidence>
<keyword evidence="2" id="KW-0343">GTPase activation</keyword>
<keyword evidence="5 10" id="KW-0863">Zinc-finger</keyword>
<dbReference type="PROSITE" id="PS51419">
    <property type="entry name" value="RAB"/>
    <property type="match status" value="1"/>
</dbReference>
<dbReference type="Gene3D" id="2.30.29.30">
    <property type="entry name" value="Pleckstrin-homology domain (PH domain)/Phosphotyrosine-binding domain (PTB)"/>
    <property type="match status" value="2"/>
</dbReference>
<dbReference type="InterPro" id="IPR038508">
    <property type="entry name" value="ArfGAP_dom_sf"/>
</dbReference>
<dbReference type="Pfam" id="PF00071">
    <property type="entry name" value="Ras"/>
    <property type="match status" value="1"/>
</dbReference>
<dbReference type="GO" id="GO:0005525">
    <property type="term" value="F:GTP binding"/>
    <property type="evidence" value="ECO:0007669"/>
    <property type="project" value="UniProtKB-KW"/>
</dbReference>
<dbReference type="InterPro" id="IPR037278">
    <property type="entry name" value="ARFGAP/RecO"/>
</dbReference>
<dbReference type="GO" id="GO:0003924">
    <property type="term" value="F:GTPase activity"/>
    <property type="evidence" value="ECO:0007669"/>
    <property type="project" value="InterPro"/>
</dbReference>
<dbReference type="STRING" id="10195.A0A3M7T5V7"/>
<evidence type="ECO:0000256" key="5">
    <source>
        <dbReference type="ARBA" id="ARBA00022771"/>
    </source>
</evidence>
<dbReference type="EMBL" id="REGN01000256">
    <property type="protein sequence ID" value="RNA43200.1"/>
    <property type="molecule type" value="Genomic_DNA"/>
</dbReference>
<keyword evidence="15" id="KW-1185">Reference proteome</keyword>
<dbReference type="SUPFAM" id="SSF52540">
    <property type="entry name" value="P-loop containing nucleoside triphosphate hydrolases"/>
    <property type="match status" value="1"/>
</dbReference>
<keyword evidence="3" id="KW-0479">Metal-binding</keyword>
<dbReference type="SUPFAM" id="SSF57863">
    <property type="entry name" value="ArfGap/RecO-like zinc finger"/>
    <property type="match status" value="1"/>
</dbReference>
<dbReference type="GO" id="GO:0005096">
    <property type="term" value="F:GTPase activator activity"/>
    <property type="evidence" value="ECO:0007669"/>
    <property type="project" value="UniProtKB-KW"/>
</dbReference>
<dbReference type="SMART" id="SM00105">
    <property type="entry name" value="ArfGap"/>
    <property type="match status" value="1"/>
</dbReference>
<sequence length="942" mass="105887">MLLTTENKTRNNNEKLTKFNSKSASSLIRLFSHFMKPSTTMMQKSNQLQQQITNGLFIRKEIQRFESVHPNIYSVYDLIESIQDFNLQQQIREHIVNIEDSFVNSQEWTLSRSVPDIKLGVLGSVNSGKSSLVHRFLTGTYIQEESPEGGRFKKEVIIDNQSYLLLIRDEGGPPEMQFTHWVDAVIFVFSLENEESFLTAHQYYTKMLNYRNLADIPFILVGTQDYISEANPRAVDDSRARNLAYELKKCAYYETCSNYGLHVERVFHEACQKVIQFRSNMIQSISNSSPTLNRPSTPQNGQSSVRLLAGSHINNLTTSTSMINQQVASASTGIGTNHSPNNPMNISPQPGPSYFMANPNLVNPLVHSQSNLLAGQTPVFKEPYSMQNGKLNGSKEAEQSIPTAITPCSTPNQKRKDTNRRRSNLFTPNKKEEKQNRINDMGVGRSIPIKQGFLYKKTNSTINKDWKKKFVTLNDDGSLRYYPSMNDYMDDVHGKEIDLQKTTIKIPGANKPRIGKSLLGIENPFVNAQKLNQDINSLNLNSNMSHQFDSNSKNHLSDDGNLVSQPANGVLNSNDNHSNNYLARIDINSKKRHRRIKSNHKSDQANGDEQEGYEFVIVSLDNKQWHFEAASNEEREEWVQAVEQQILSSLQLNETNKLKSKNGALTADNLTILTMKSVPGNMTCADCDATNPVWASLNHGSLICIECSGIHRNLGTHLSRVRSLELDDWSNELVQLMTSIGNKMMNSVYEAQCSKYSKQKPSPNTAREEKEKWIRAKYESKLFLAPLPRLDISLGKQLIDAVNRKDIFGVIQCLAHSKPEDVNASISQADKRTSLHLAASLSNLVILQLLIWYGADVEALDSQGRNALSYAKMANANECSQLLVHNGCSDISHHLTSTSTTSNLMGTLTRKPYTTSASTSHIISNNLTPTTYDKLSFNSNLI</sequence>
<evidence type="ECO:0000256" key="3">
    <source>
        <dbReference type="ARBA" id="ARBA00022723"/>
    </source>
</evidence>
<dbReference type="FunFam" id="1.10.220.150:FF:000001">
    <property type="entry name" value="Arf-GAP with GTPase, ANK repeat and PH domain-containing protein 1"/>
    <property type="match status" value="1"/>
</dbReference>
<evidence type="ECO:0000259" key="12">
    <source>
        <dbReference type="PROSITE" id="PS50003"/>
    </source>
</evidence>
<reference evidence="14 15" key="1">
    <citation type="journal article" date="2018" name="Sci. Rep.">
        <title>Genomic signatures of local adaptation to the degree of environmental predictability in rotifers.</title>
        <authorList>
            <person name="Franch-Gras L."/>
            <person name="Hahn C."/>
            <person name="Garcia-Roger E.M."/>
            <person name="Carmona M.J."/>
            <person name="Serra M."/>
            <person name="Gomez A."/>
        </authorList>
    </citation>
    <scope>NUCLEOTIDE SEQUENCE [LARGE SCALE GENOMIC DNA]</scope>
    <source>
        <strain evidence="14">HYR1</strain>
    </source>
</reference>
<keyword evidence="6" id="KW-0862">Zinc</keyword>
<keyword evidence="4" id="KW-0547">Nucleotide-binding</keyword>
<dbReference type="SMART" id="SM00175">
    <property type="entry name" value="RAB"/>
    <property type="match status" value="1"/>
</dbReference>
<dbReference type="InterPro" id="IPR001806">
    <property type="entry name" value="Small_GTPase"/>
</dbReference>
<dbReference type="InterPro" id="IPR051282">
    <property type="entry name" value="Arf-GAP_GTPase_ANK_PH"/>
</dbReference>
<evidence type="ECO:0000256" key="10">
    <source>
        <dbReference type="PROSITE-ProRule" id="PRU00288"/>
    </source>
</evidence>
<dbReference type="OrthoDB" id="6136903at2759"/>
<dbReference type="Proteomes" id="UP000276133">
    <property type="component" value="Unassembled WGS sequence"/>
</dbReference>
<dbReference type="Gene3D" id="3.40.50.300">
    <property type="entry name" value="P-loop containing nucleotide triphosphate hydrolases"/>
    <property type="match status" value="1"/>
</dbReference>
<dbReference type="PROSITE" id="PS51421">
    <property type="entry name" value="RAS"/>
    <property type="match status" value="1"/>
</dbReference>
<dbReference type="InterPro" id="IPR002110">
    <property type="entry name" value="Ankyrin_rpt"/>
</dbReference>
<feature type="compositionally biased region" description="Polar residues" evidence="11">
    <location>
        <begin position="400"/>
        <end position="412"/>
    </location>
</feature>
<feature type="region of interest" description="Disordered" evidence="11">
    <location>
        <begin position="546"/>
        <end position="582"/>
    </location>
</feature>
<protein>
    <submittedName>
        <fullName evidence="14">Centaurin-gamma</fullName>
    </submittedName>
</protein>
<keyword evidence="7 9" id="KW-0040">ANK repeat</keyword>
<feature type="domain" description="PH" evidence="12">
    <location>
        <begin position="447"/>
        <end position="647"/>
    </location>
</feature>
<name>A0A3M7T5V7_BRAPC</name>
<evidence type="ECO:0000256" key="8">
    <source>
        <dbReference type="ARBA" id="ARBA00023134"/>
    </source>
</evidence>
<dbReference type="FunFam" id="3.40.50.300:FF:000178">
    <property type="entry name" value="Arf-GAP with GTPase, ANK repeat and PH domain-containing protein 1"/>
    <property type="match status" value="1"/>
</dbReference>
<organism evidence="14 15">
    <name type="scientific">Brachionus plicatilis</name>
    <name type="common">Marine rotifer</name>
    <name type="synonym">Brachionus muelleri</name>
    <dbReference type="NCBI Taxonomy" id="10195"/>
    <lineage>
        <taxon>Eukaryota</taxon>
        <taxon>Metazoa</taxon>
        <taxon>Spiralia</taxon>
        <taxon>Gnathifera</taxon>
        <taxon>Rotifera</taxon>
        <taxon>Eurotatoria</taxon>
        <taxon>Monogononta</taxon>
        <taxon>Pseudotrocha</taxon>
        <taxon>Ploima</taxon>
        <taxon>Brachionidae</taxon>
        <taxon>Brachionus</taxon>
    </lineage>
</organism>
<feature type="domain" description="Arf-GAP" evidence="13">
    <location>
        <begin position="669"/>
        <end position="791"/>
    </location>
</feature>
<accession>A0A3M7T5V7</accession>
<evidence type="ECO:0000256" key="7">
    <source>
        <dbReference type="ARBA" id="ARBA00023043"/>
    </source>
</evidence>
<dbReference type="InterPro" id="IPR011993">
    <property type="entry name" value="PH-like_dom_sf"/>
</dbReference>
<evidence type="ECO:0000256" key="6">
    <source>
        <dbReference type="ARBA" id="ARBA00022833"/>
    </source>
</evidence>
<dbReference type="Gene3D" id="1.25.40.20">
    <property type="entry name" value="Ankyrin repeat-containing domain"/>
    <property type="match status" value="1"/>
</dbReference>
<dbReference type="SMART" id="SM00233">
    <property type="entry name" value="PH"/>
    <property type="match status" value="1"/>
</dbReference>
<evidence type="ECO:0000256" key="4">
    <source>
        <dbReference type="ARBA" id="ARBA00022741"/>
    </source>
</evidence>
<dbReference type="AlphaFoldDB" id="A0A3M7T5V7"/>
<dbReference type="CDD" id="cd01250">
    <property type="entry name" value="PH_AGAP"/>
    <property type="match status" value="1"/>
</dbReference>
<dbReference type="Gene3D" id="1.10.220.150">
    <property type="entry name" value="Arf GTPase activating protein"/>
    <property type="match status" value="1"/>
</dbReference>
<dbReference type="PROSITE" id="PS50297">
    <property type="entry name" value="ANK_REP_REGION"/>
    <property type="match status" value="1"/>
</dbReference>
<dbReference type="SUPFAM" id="SSF50729">
    <property type="entry name" value="PH domain-like"/>
    <property type="match status" value="1"/>
</dbReference>
<dbReference type="PROSITE" id="PS50088">
    <property type="entry name" value="ANK_REPEAT"/>
    <property type="match status" value="1"/>
</dbReference>
<dbReference type="Pfam" id="PF01412">
    <property type="entry name" value="ArfGap"/>
    <property type="match status" value="1"/>
</dbReference>
<keyword evidence="8" id="KW-0342">GTP-binding</keyword>
<dbReference type="GO" id="GO:0008270">
    <property type="term" value="F:zinc ion binding"/>
    <property type="evidence" value="ECO:0007669"/>
    <property type="project" value="UniProtKB-KW"/>
</dbReference>